<dbReference type="Pfam" id="PF03717">
    <property type="entry name" value="PBP_dimer"/>
    <property type="match status" value="1"/>
</dbReference>
<dbReference type="SUPFAM" id="SSF56519">
    <property type="entry name" value="Penicillin binding protein dimerisation domain"/>
    <property type="match status" value="1"/>
</dbReference>
<organism evidence="10 11">
    <name type="scientific">Lentibacillus salinarum</name>
    <dbReference type="NCBI Taxonomy" id="446820"/>
    <lineage>
        <taxon>Bacteria</taxon>
        <taxon>Bacillati</taxon>
        <taxon>Bacillota</taxon>
        <taxon>Bacilli</taxon>
        <taxon>Bacillales</taxon>
        <taxon>Bacillaceae</taxon>
        <taxon>Lentibacillus</taxon>
    </lineage>
</organism>
<evidence type="ECO:0000256" key="2">
    <source>
        <dbReference type="ARBA" id="ARBA00004752"/>
    </source>
</evidence>
<feature type="domain" description="PASTA" evidence="9">
    <location>
        <begin position="654"/>
        <end position="711"/>
    </location>
</feature>
<comment type="pathway">
    <text evidence="2">Cell wall biogenesis; peptidoglycan biosynthesis.</text>
</comment>
<dbReference type="RefSeq" id="WP_382396962.1">
    <property type="nucleotide sequence ID" value="NZ_JBHTNH010000002.1"/>
</dbReference>
<evidence type="ECO:0000256" key="6">
    <source>
        <dbReference type="ARBA" id="ARBA00034000"/>
    </source>
</evidence>
<evidence type="ECO:0000256" key="4">
    <source>
        <dbReference type="ARBA" id="ARBA00012448"/>
    </source>
</evidence>
<evidence type="ECO:0000256" key="8">
    <source>
        <dbReference type="SAM" id="Phobius"/>
    </source>
</evidence>
<dbReference type="CDD" id="cd06575">
    <property type="entry name" value="PASTA_Pbp2x-like_2"/>
    <property type="match status" value="1"/>
</dbReference>
<dbReference type="InterPro" id="IPR036138">
    <property type="entry name" value="PBP_dimer_sf"/>
</dbReference>
<keyword evidence="11" id="KW-1185">Reference proteome</keyword>
<proteinExistence type="inferred from homology"/>
<comment type="similarity">
    <text evidence="3">Belongs to the transpeptidase family.</text>
</comment>
<evidence type="ECO:0000256" key="7">
    <source>
        <dbReference type="SAM" id="MobiDB-lite"/>
    </source>
</evidence>
<feature type="compositionally biased region" description="Acidic residues" evidence="7">
    <location>
        <begin position="715"/>
        <end position="730"/>
    </location>
</feature>
<dbReference type="Gene3D" id="3.40.710.10">
    <property type="entry name" value="DD-peptidase/beta-lactamase superfamily"/>
    <property type="match status" value="1"/>
</dbReference>
<keyword evidence="8" id="KW-1133">Transmembrane helix</keyword>
<dbReference type="InterPro" id="IPR050515">
    <property type="entry name" value="Beta-lactam/transpept"/>
</dbReference>
<reference evidence="11" key="1">
    <citation type="journal article" date="2019" name="Int. J. Syst. Evol. Microbiol.">
        <title>The Global Catalogue of Microorganisms (GCM) 10K type strain sequencing project: providing services to taxonomists for standard genome sequencing and annotation.</title>
        <authorList>
            <consortium name="The Broad Institute Genomics Platform"/>
            <consortium name="The Broad Institute Genome Sequencing Center for Infectious Disease"/>
            <person name="Wu L."/>
            <person name="Ma J."/>
        </authorList>
    </citation>
    <scope>NUCLEOTIDE SEQUENCE [LARGE SCALE GENOMIC DNA]</scope>
    <source>
        <strain evidence="11">CCUG 54822</strain>
    </source>
</reference>
<dbReference type="EC" id="3.4.16.4" evidence="4"/>
<evidence type="ECO:0000256" key="1">
    <source>
        <dbReference type="ARBA" id="ARBA00004370"/>
    </source>
</evidence>
<dbReference type="EMBL" id="JBHTNH010000002">
    <property type="protein sequence ID" value="MFD1360245.1"/>
    <property type="molecule type" value="Genomic_DNA"/>
</dbReference>
<dbReference type="PANTHER" id="PTHR30627">
    <property type="entry name" value="PEPTIDOGLYCAN D,D-TRANSPEPTIDASE"/>
    <property type="match status" value="1"/>
</dbReference>
<dbReference type="PANTHER" id="PTHR30627:SF26">
    <property type="entry name" value="PENICILLIN-BINDING PROTEIN 2B"/>
    <property type="match status" value="1"/>
</dbReference>
<dbReference type="InterPro" id="IPR005311">
    <property type="entry name" value="PBP_dimer"/>
</dbReference>
<dbReference type="InterPro" id="IPR005543">
    <property type="entry name" value="PASTA_dom"/>
</dbReference>
<gene>
    <name evidence="10" type="ORF">ACFQ4A_00975</name>
</gene>
<name>A0ABW3ZQG7_9BACI</name>
<dbReference type="Pfam" id="PF00905">
    <property type="entry name" value="Transpeptidase"/>
    <property type="match status" value="1"/>
</dbReference>
<evidence type="ECO:0000259" key="9">
    <source>
        <dbReference type="PROSITE" id="PS51178"/>
    </source>
</evidence>
<dbReference type="SMART" id="SM00740">
    <property type="entry name" value="PASTA"/>
    <property type="match status" value="2"/>
</dbReference>
<dbReference type="Proteomes" id="UP001597178">
    <property type="component" value="Unassembled WGS sequence"/>
</dbReference>
<dbReference type="Gene3D" id="3.90.1310.10">
    <property type="entry name" value="Penicillin-binding protein 2a (Domain 2)"/>
    <property type="match status" value="1"/>
</dbReference>
<dbReference type="Gene3D" id="3.30.70.2110">
    <property type="match status" value="1"/>
</dbReference>
<dbReference type="PROSITE" id="PS51178">
    <property type="entry name" value="PASTA"/>
    <property type="match status" value="1"/>
</dbReference>
<evidence type="ECO:0000256" key="5">
    <source>
        <dbReference type="ARBA" id="ARBA00023136"/>
    </source>
</evidence>
<sequence>MKKNKKTHVMSGILIVLFVGIFLLISGRFLYIQATGEIAGVSLKKLAEEKRTASYTLDAERGKIYDRNGMTLAYDRPTYRIQAVIDESHTQDEEDPRHVTNPDQTAEKLAPLLDVDKSYLQEQLEEGIEEDRFQVEFGTAGKELSQETKEDIEELKLPGIEFVEAPIRYYPNGMFASQIIGFAQKDDKTINGVTGIEHQLNDLLSGQDGHISYERDNYNAKLLNPNEVVKQADNGDDVYLTIDQKIQTLLEDVMTQMDEDYRPERMTAIVMDPKTGEVLAMSNRPSYNPNNPADVENWYNDAIATPVEPGSTMKMFTWAAAIEEGVYQGDKWFESGTYKISDRVEPVRDHNGGEGWGSITYDEGFTRSSNVAAAKLLWETIGTEEFLDYWKAFDFDEKTGIDLPGEEAGHLVYNYPRDKISTAFGQASTMTPIQQMKAASAIANDGKMVKPYVISKTVDATSRQTLEEKRPEVISEPISKETSEQMLDLMKSVVTAENGTGEEYKLDDYSVAGKTGTSQIYENGKLLTGHGNNTFSFLGMAPKEDPDLMMYVSVKQPDIDYDETGSAPISFIFKNVMQNSLHYLDIEPDKEASEPIDPIKLPEIVGREIADVQDELADSGLNVSVIGSGKRIKKASALKNDELLPGDRVILITDNPEMPDITGWSLRDVLELADLTALDVEPMGSGYVVTQSIDEGKTLNKGDYLGVELEPPEPGTEETDDTNDTNDTNE</sequence>
<comment type="catalytic activity">
    <reaction evidence="6">
        <text>Preferential cleavage: (Ac)2-L-Lys-D-Ala-|-D-Ala. Also transpeptidation of peptidyl-alanyl moieties that are N-acyl substituents of D-alanine.</text>
        <dbReference type="EC" id="3.4.16.4"/>
    </reaction>
</comment>
<evidence type="ECO:0000313" key="10">
    <source>
        <dbReference type="EMBL" id="MFD1360245.1"/>
    </source>
</evidence>
<dbReference type="InterPro" id="IPR001460">
    <property type="entry name" value="PCN-bd_Tpept"/>
</dbReference>
<dbReference type="CDD" id="cd06576">
    <property type="entry name" value="PASTA_Pbp2x-like_1"/>
    <property type="match status" value="1"/>
</dbReference>
<evidence type="ECO:0000313" key="11">
    <source>
        <dbReference type="Proteomes" id="UP001597178"/>
    </source>
</evidence>
<dbReference type="Pfam" id="PF03793">
    <property type="entry name" value="PASTA"/>
    <property type="match status" value="2"/>
</dbReference>
<dbReference type="InterPro" id="IPR012338">
    <property type="entry name" value="Beta-lactam/transpept-like"/>
</dbReference>
<evidence type="ECO:0000256" key="3">
    <source>
        <dbReference type="ARBA" id="ARBA00007171"/>
    </source>
</evidence>
<dbReference type="SUPFAM" id="SSF54184">
    <property type="entry name" value="Penicillin-binding protein 2x (pbp-2x), c-terminal domain"/>
    <property type="match status" value="2"/>
</dbReference>
<feature type="region of interest" description="Disordered" evidence="7">
    <location>
        <begin position="700"/>
        <end position="730"/>
    </location>
</feature>
<protein>
    <recommendedName>
        <fullName evidence="4">serine-type D-Ala-D-Ala carboxypeptidase</fullName>
        <ecNumber evidence="4">3.4.16.4</ecNumber>
    </recommendedName>
</protein>
<keyword evidence="8" id="KW-0812">Transmembrane</keyword>
<feature type="transmembrane region" description="Helical" evidence="8">
    <location>
        <begin position="12"/>
        <end position="31"/>
    </location>
</feature>
<comment type="subcellular location">
    <subcellularLocation>
        <location evidence="1">Membrane</location>
    </subcellularLocation>
</comment>
<comment type="caution">
    <text evidence="10">The sequence shown here is derived from an EMBL/GenBank/DDBJ whole genome shotgun (WGS) entry which is preliminary data.</text>
</comment>
<accession>A0ABW3ZQG7</accession>
<keyword evidence="5 8" id="KW-0472">Membrane</keyword>
<dbReference type="SUPFAM" id="SSF56601">
    <property type="entry name" value="beta-lactamase/transpeptidase-like"/>
    <property type="match status" value="1"/>
</dbReference>
<dbReference type="Gene3D" id="2.20.70.70">
    <property type="match status" value="1"/>
</dbReference>